<dbReference type="Pfam" id="PF00106">
    <property type="entry name" value="adh_short"/>
    <property type="match status" value="1"/>
</dbReference>
<dbReference type="PANTHER" id="PTHR43157">
    <property type="entry name" value="PHOSPHATIDYLINOSITOL-GLYCAN BIOSYNTHESIS CLASS F PROTEIN-RELATED"/>
    <property type="match status" value="1"/>
</dbReference>
<dbReference type="PRINTS" id="PR00081">
    <property type="entry name" value="GDHRDH"/>
</dbReference>
<protein>
    <recommendedName>
        <fullName evidence="4">Ketoreductase (KR) domain-containing protein</fullName>
    </recommendedName>
</protein>
<dbReference type="SUPFAM" id="SSF51735">
    <property type="entry name" value="NAD(P)-binding Rossmann-fold domains"/>
    <property type="match status" value="1"/>
</dbReference>
<proteinExistence type="predicted"/>
<sequence>MPVTQFDITPEKRASYSAFIKRQLFGGPPTTLRANVNLQGQTAVITGSNTGIGLECARQFLDLGLSRLIIAVRNVASGETARKLLLEGRSPNEHRIDVWKVDLSRYDSIQSFVKQCETLDRLDIFVHNAGVSKGKFELNPTTGHEELVQINHLSSALLSILMLPIIKDRNPPNRPGRLVIVSSETAAWSKFKERDITPLLPTFDKPETFNQGEYGMRYWTSKLLGQFFITELVKHIPPSAVVINMCNPGMCYGSSLMRDFSGTFSGFVMGSFFRVLGYSASKGARSLTDAACNHGPESHGIYIEDGKLQPMAPMVYSSQETRAMQKIWTDTLEELRFAGVHDIIEKLGTPQVA</sequence>
<dbReference type="EMBL" id="CABFNS010000928">
    <property type="protein sequence ID" value="VUC36369.1"/>
    <property type="molecule type" value="Genomic_DNA"/>
</dbReference>
<dbReference type="PANTHER" id="PTHR43157:SF31">
    <property type="entry name" value="PHOSPHATIDYLINOSITOL-GLYCAN BIOSYNTHESIS CLASS F PROTEIN"/>
    <property type="match status" value="1"/>
</dbReference>
<dbReference type="InterPro" id="IPR002347">
    <property type="entry name" value="SDR_fam"/>
</dbReference>
<organism evidence="2 3">
    <name type="scientific">Bionectria ochroleuca</name>
    <name type="common">Gliocladium roseum</name>
    <dbReference type="NCBI Taxonomy" id="29856"/>
    <lineage>
        <taxon>Eukaryota</taxon>
        <taxon>Fungi</taxon>
        <taxon>Dikarya</taxon>
        <taxon>Ascomycota</taxon>
        <taxon>Pezizomycotina</taxon>
        <taxon>Sordariomycetes</taxon>
        <taxon>Hypocreomycetidae</taxon>
        <taxon>Hypocreales</taxon>
        <taxon>Bionectriaceae</taxon>
        <taxon>Clonostachys</taxon>
    </lineage>
</organism>
<evidence type="ECO:0000313" key="3">
    <source>
        <dbReference type="Proteomes" id="UP000766486"/>
    </source>
</evidence>
<keyword evidence="3" id="KW-1185">Reference proteome</keyword>
<evidence type="ECO:0000256" key="1">
    <source>
        <dbReference type="ARBA" id="ARBA00023002"/>
    </source>
</evidence>
<dbReference type="Proteomes" id="UP000766486">
    <property type="component" value="Unassembled WGS sequence"/>
</dbReference>
<name>A0ABY6UY47_BIOOC</name>
<accession>A0ABY6UY47</accession>
<evidence type="ECO:0000313" key="2">
    <source>
        <dbReference type="EMBL" id="VUC36369.1"/>
    </source>
</evidence>
<evidence type="ECO:0008006" key="4">
    <source>
        <dbReference type="Google" id="ProtNLM"/>
    </source>
</evidence>
<reference evidence="2 3" key="1">
    <citation type="submission" date="2019-06" db="EMBL/GenBank/DDBJ databases">
        <authorList>
            <person name="Broberg M."/>
        </authorList>
    </citation>
    <scope>NUCLEOTIDE SEQUENCE [LARGE SCALE GENOMIC DNA]</scope>
</reference>
<dbReference type="InterPro" id="IPR036291">
    <property type="entry name" value="NAD(P)-bd_dom_sf"/>
</dbReference>
<dbReference type="Gene3D" id="3.40.50.720">
    <property type="entry name" value="NAD(P)-binding Rossmann-like Domain"/>
    <property type="match status" value="1"/>
</dbReference>
<comment type="caution">
    <text evidence="2">The sequence shown here is derived from an EMBL/GenBank/DDBJ whole genome shotgun (WGS) entry which is preliminary data.</text>
</comment>
<keyword evidence="1" id="KW-0560">Oxidoreductase</keyword>
<gene>
    <name evidence="2" type="ORF">CLO192961_LOCUS441282</name>
</gene>